<evidence type="ECO:0000313" key="10">
    <source>
        <dbReference type="Proteomes" id="UP000663869"/>
    </source>
</evidence>
<keyword evidence="3" id="KW-0862">Zinc</keyword>
<keyword evidence="2" id="KW-0863">Zinc-finger</keyword>
<dbReference type="EMBL" id="CAJOBR010003134">
    <property type="protein sequence ID" value="CAF4724781.1"/>
    <property type="molecule type" value="Genomic_DNA"/>
</dbReference>
<dbReference type="EMBL" id="CAJOBQ010002589">
    <property type="protein sequence ID" value="CAF4568654.1"/>
    <property type="molecule type" value="Genomic_DNA"/>
</dbReference>
<evidence type="ECO:0000313" key="7">
    <source>
        <dbReference type="EMBL" id="CAF3693633.1"/>
    </source>
</evidence>
<gene>
    <name evidence="6" type="ORF">FME351_LOCUS17517</name>
    <name evidence="7" type="ORF">GRG538_LOCUS27858</name>
    <name evidence="9" type="ORF">QYT958_LOCUS19194</name>
    <name evidence="8" type="ORF">TSG867_LOCUS25805</name>
</gene>
<dbReference type="InterPro" id="IPR018289">
    <property type="entry name" value="MULE_transposase_dom"/>
</dbReference>
<organism evidence="6 10">
    <name type="scientific">Rotaria socialis</name>
    <dbReference type="NCBI Taxonomy" id="392032"/>
    <lineage>
        <taxon>Eukaryota</taxon>
        <taxon>Metazoa</taxon>
        <taxon>Spiralia</taxon>
        <taxon>Gnathifera</taxon>
        <taxon>Rotifera</taxon>
        <taxon>Eurotatoria</taxon>
        <taxon>Bdelloidea</taxon>
        <taxon>Philodinida</taxon>
        <taxon>Philodinidae</taxon>
        <taxon>Rotaria</taxon>
    </lineage>
</organism>
<keyword evidence="1" id="KW-0479">Metal-binding</keyword>
<accession>A0A818HWV4</accession>
<dbReference type="Gene3D" id="2.20.25.240">
    <property type="match status" value="1"/>
</dbReference>
<dbReference type="EMBL" id="CAJNYU010002178">
    <property type="protein sequence ID" value="CAF3513462.1"/>
    <property type="molecule type" value="Genomic_DNA"/>
</dbReference>
<feature type="domain" description="MULE transposase" evidence="5">
    <location>
        <begin position="169"/>
        <end position="264"/>
    </location>
</feature>
<dbReference type="AlphaFoldDB" id="A0A818HWV4"/>
<dbReference type="EMBL" id="CAJNYT010004826">
    <property type="protein sequence ID" value="CAF3693633.1"/>
    <property type="molecule type" value="Genomic_DNA"/>
</dbReference>
<proteinExistence type="predicted"/>
<dbReference type="Proteomes" id="UP000663848">
    <property type="component" value="Unassembled WGS sequence"/>
</dbReference>
<sequence>MSTFTFSTTEKNKPLLICKGFAYTIDKTTNDKTYWKCEHVRKFKCKGRIHTNCTHTTLLHEDDNHNHPALNSNEATQNVIDYCLMNLSDHAVARLPDFKHVKRNIQNHRVKKDFPKIPHDKTFNLIPDKLTTTKRNSLFLQFDSGPGNDRIIIFASAEQLQLLESDEQLLVDGTFKVTPSIFYQLYVMRMVYRNAVLPVVFALLPNKTQETYRRLIDKLSEICPLWSPKFIMMDSELASINAFGDKFVTTTNSSIISGCFFHLQNSIQRKLQDLGFKTNYEQDPVFSHHVNQIAALAFLQPNDVSQGFDDLYNSLPQMLHLLLDYFEGTYVGRNRTQGRAKPMFEIELRNMHQRTTDRLMWTNNSAEAWHRRLSSIMQCQHPTLWSFINNLKNEDHYIHCQLIKLNCGEKVEPNKKCLNYSARLRHLIMHPLPCILQQLKGLAHNL</sequence>
<reference evidence="6" key="1">
    <citation type="submission" date="2021-02" db="EMBL/GenBank/DDBJ databases">
        <authorList>
            <person name="Nowell W R."/>
        </authorList>
    </citation>
    <scope>NUCLEOTIDE SEQUENCE</scope>
</reference>
<evidence type="ECO:0000256" key="2">
    <source>
        <dbReference type="ARBA" id="ARBA00022771"/>
    </source>
</evidence>
<protein>
    <recommendedName>
        <fullName evidence="11">MULE transposase domain-containing protein</fullName>
    </recommendedName>
</protein>
<dbReference type="Proteomes" id="UP000663862">
    <property type="component" value="Unassembled WGS sequence"/>
</dbReference>
<name>A0A818HWV4_9BILA</name>
<evidence type="ECO:0008006" key="11">
    <source>
        <dbReference type="Google" id="ProtNLM"/>
    </source>
</evidence>
<evidence type="ECO:0000259" key="4">
    <source>
        <dbReference type="Pfam" id="PF04500"/>
    </source>
</evidence>
<dbReference type="Pfam" id="PF10551">
    <property type="entry name" value="MULE"/>
    <property type="match status" value="1"/>
</dbReference>
<dbReference type="Pfam" id="PF04500">
    <property type="entry name" value="FLYWCH"/>
    <property type="match status" value="1"/>
</dbReference>
<feature type="domain" description="FLYWCH-type" evidence="4">
    <location>
        <begin position="6"/>
        <end position="67"/>
    </location>
</feature>
<dbReference type="InterPro" id="IPR007588">
    <property type="entry name" value="Znf_FLYWCH"/>
</dbReference>
<dbReference type="GO" id="GO:0008270">
    <property type="term" value="F:zinc ion binding"/>
    <property type="evidence" value="ECO:0007669"/>
    <property type="project" value="UniProtKB-KW"/>
</dbReference>
<evidence type="ECO:0000259" key="5">
    <source>
        <dbReference type="Pfam" id="PF10551"/>
    </source>
</evidence>
<evidence type="ECO:0000313" key="8">
    <source>
        <dbReference type="EMBL" id="CAF4568654.1"/>
    </source>
</evidence>
<dbReference type="Proteomes" id="UP000663872">
    <property type="component" value="Unassembled WGS sequence"/>
</dbReference>
<dbReference type="PANTHER" id="PTHR47160">
    <property type="entry name" value="PUTATIVE-RELATED"/>
    <property type="match status" value="1"/>
</dbReference>
<comment type="caution">
    <text evidence="6">The sequence shown here is derived from an EMBL/GenBank/DDBJ whole genome shotgun (WGS) entry which is preliminary data.</text>
</comment>
<evidence type="ECO:0000256" key="3">
    <source>
        <dbReference type="ARBA" id="ARBA00022833"/>
    </source>
</evidence>
<dbReference type="PANTHER" id="PTHR47160:SF10">
    <property type="entry name" value="MULE TRANSPOSASE DOMAIN-CONTAINING PROTEIN"/>
    <property type="match status" value="1"/>
</dbReference>
<evidence type="ECO:0000256" key="1">
    <source>
        <dbReference type="ARBA" id="ARBA00022723"/>
    </source>
</evidence>
<dbReference type="Proteomes" id="UP000663869">
    <property type="component" value="Unassembled WGS sequence"/>
</dbReference>
<evidence type="ECO:0000313" key="9">
    <source>
        <dbReference type="EMBL" id="CAF4724781.1"/>
    </source>
</evidence>
<evidence type="ECO:0000313" key="6">
    <source>
        <dbReference type="EMBL" id="CAF3513462.1"/>
    </source>
</evidence>